<organism evidence="2">
    <name type="scientific">marine sediment metagenome</name>
    <dbReference type="NCBI Taxonomy" id="412755"/>
    <lineage>
        <taxon>unclassified sequences</taxon>
        <taxon>metagenomes</taxon>
        <taxon>ecological metagenomes</taxon>
    </lineage>
</organism>
<dbReference type="InterPro" id="IPR011519">
    <property type="entry name" value="UnbV_ASPIC"/>
</dbReference>
<comment type="caution">
    <text evidence="2">The sequence shown here is derived from an EMBL/GenBank/DDBJ whole genome shotgun (WGS) entry which is preliminary data.</text>
</comment>
<feature type="domain" description="ASPIC/UnbV" evidence="1">
    <location>
        <begin position="51"/>
        <end position="122"/>
    </location>
</feature>
<evidence type="ECO:0000259" key="1">
    <source>
        <dbReference type="Pfam" id="PF07593"/>
    </source>
</evidence>
<evidence type="ECO:0000313" key="2">
    <source>
        <dbReference type="EMBL" id="GAG43656.1"/>
    </source>
</evidence>
<dbReference type="AlphaFoldDB" id="X0Z550"/>
<reference evidence="2" key="1">
    <citation type="journal article" date="2014" name="Front. Microbiol.">
        <title>High frequency of phylogenetically diverse reductive dehalogenase-homologous genes in deep subseafloor sedimentary metagenomes.</title>
        <authorList>
            <person name="Kawai M."/>
            <person name="Futagami T."/>
            <person name="Toyoda A."/>
            <person name="Takaki Y."/>
            <person name="Nishi S."/>
            <person name="Hori S."/>
            <person name="Arai W."/>
            <person name="Tsubouchi T."/>
            <person name="Morono Y."/>
            <person name="Uchiyama I."/>
            <person name="Ito T."/>
            <person name="Fujiyama A."/>
            <person name="Inagaki F."/>
            <person name="Takami H."/>
        </authorList>
    </citation>
    <scope>NUCLEOTIDE SEQUENCE</scope>
    <source>
        <strain evidence="2">Expedition CK06-06</strain>
    </source>
</reference>
<protein>
    <recommendedName>
        <fullName evidence="1">ASPIC/UnbV domain-containing protein</fullName>
    </recommendedName>
</protein>
<dbReference type="EMBL" id="BARS01056550">
    <property type="protein sequence ID" value="GAG43656.1"/>
    <property type="molecule type" value="Genomic_DNA"/>
</dbReference>
<gene>
    <name evidence="2" type="ORF">S01H1_83236</name>
</gene>
<proteinExistence type="predicted"/>
<name>X0Z550_9ZZZZ</name>
<accession>X0Z550</accession>
<feature type="non-terminal residue" evidence="2">
    <location>
        <position position="1"/>
    </location>
</feature>
<dbReference type="Pfam" id="PF07593">
    <property type="entry name" value="UnbV_ASPIC"/>
    <property type="match status" value="1"/>
</dbReference>
<sequence>LPTWGQLRRRKRNEIPEGLDIPSYMFRNVTKGGHWLTVRVVGKGKGLNPMGIGATVRAYKAGHAGDKSALIDRHDISIGNGYASGEEALAPLGLGRAAACDLVITWGKRKQRMTNVKADRFITITFTDK</sequence>